<dbReference type="Proteomes" id="UP000231693">
    <property type="component" value="Unassembled WGS sequence"/>
</dbReference>
<keyword evidence="4 8" id="KW-0812">Transmembrane</keyword>
<dbReference type="InterPro" id="IPR006311">
    <property type="entry name" value="TAT_signal"/>
</dbReference>
<feature type="transmembrane region" description="Helical" evidence="8">
    <location>
        <begin position="205"/>
        <end position="224"/>
    </location>
</feature>
<dbReference type="PROSITE" id="PS50850">
    <property type="entry name" value="MFS"/>
    <property type="match status" value="1"/>
</dbReference>
<reference evidence="10 11" key="1">
    <citation type="submission" date="2017-11" db="EMBL/GenBank/DDBJ databases">
        <title>Genomic Encyclopedia of Archaeal and Bacterial Type Strains, Phase II (KMG-II): From Individual Species to Whole Genera.</title>
        <authorList>
            <person name="Goeker M."/>
        </authorList>
    </citation>
    <scope>NUCLEOTIDE SEQUENCE [LARGE SCALE GENOMIC DNA]</scope>
    <source>
        <strain evidence="10 11">DSM 25478</strain>
    </source>
</reference>
<keyword evidence="2" id="KW-0813">Transport</keyword>
<dbReference type="InterPro" id="IPR050171">
    <property type="entry name" value="MFS_Transporters"/>
</dbReference>
<dbReference type="RefSeq" id="WP_100422412.1">
    <property type="nucleotide sequence ID" value="NZ_BOOX01000012.1"/>
</dbReference>
<feature type="transmembrane region" description="Helical" evidence="8">
    <location>
        <begin position="140"/>
        <end position="160"/>
    </location>
</feature>
<dbReference type="InterPro" id="IPR020846">
    <property type="entry name" value="MFS_dom"/>
</dbReference>
<dbReference type="PANTHER" id="PTHR23517:SF2">
    <property type="entry name" value="MULTIDRUG RESISTANCE PROTEIN MDTH"/>
    <property type="match status" value="1"/>
</dbReference>
<name>A0A2M9D0H3_9CELL</name>
<sequence>MIPAPSRRTLLTAVHVPAGVLGLGQGAAAPVVALAARELGASVPVAGLVVALGALGLLLADLPAGAVVARWGERTAIAASGVVGAAGVTLSLLAPDVLWLAVGVLVTGAAGAVWGLARMTYLAAAVPPQARARVMSTMTAAMRVGFFVGPFLGGAVVLSLGPRGGFVVELVAVLVATVLMVRVPDLAVPPSAPGSRVVTVARANAALLASLGTGVALLGLARAARTAVVPLWAEHIGLGPAAASLAWGVANAVDVAASYPAGALMDRVGRRVVTVPAMGVLALGFCVLPLTGSPATFLAATVLLGLGNGMTNGSVMTLGADVAPASARAEFLASWRLLHDAGALAGPALVALVAAVAPLAAAGAVLAVGATAAGWTLWRTVPRYVPSRADRCRDVVTSAPTGSVPTGSVPTGGVPTTTDLTNGTVP</sequence>
<dbReference type="GO" id="GO:0022857">
    <property type="term" value="F:transmembrane transporter activity"/>
    <property type="evidence" value="ECO:0007669"/>
    <property type="project" value="InterPro"/>
</dbReference>
<evidence type="ECO:0000313" key="11">
    <source>
        <dbReference type="Proteomes" id="UP000231693"/>
    </source>
</evidence>
<feature type="transmembrane region" description="Helical" evidence="8">
    <location>
        <begin position="348"/>
        <end position="378"/>
    </location>
</feature>
<evidence type="ECO:0000256" key="7">
    <source>
        <dbReference type="SAM" id="MobiDB-lite"/>
    </source>
</evidence>
<keyword evidence="6 8" id="KW-0472">Membrane</keyword>
<protein>
    <submittedName>
        <fullName evidence="10">Putative MFS family arabinose efflux permease</fullName>
    </submittedName>
</protein>
<evidence type="ECO:0000256" key="4">
    <source>
        <dbReference type="ARBA" id="ARBA00022692"/>
    </source>
</evidence>
<feature type="transmembrane region" description="Helical" evidence="8">
    <location>
        <begin position="99"/>
        <end position="119"/>
    </location>
</feature>
<feature type="transmembrane region" description="Helical" evidence="8">
    <location>
        <begin position="76"/>
        <end position="93"/>
    </location>
</feature>
<feature type="compositionally biased region" description="Low complexity" evidence="7">
    <location>
        <begin position="400"/>
        <end position="418"/>
    </location>
</feature>
<evidence type="ECO:0000256" key="3">
    <source>
        <dbReference type="ARBA" id="ARBA00022475"/>
    </source>
</evidence>
<accession>A0A2M9D0H3</accession>
<feature type="domain" description="Major facilitator superfamily (MFS) profile" evidence="9">
    <location>
        <begin position="10"/>
        <end position="381"/>
    </location>
</feature>
<keyword evidence="11" id="KW-1185">Reference proteome</keyword>
<feature type="transmembrane region" description="Helical" evidence="8">
    <location>
        <begin position="280"/>
        <end position="306"/>
    </location>
</feature>
<dbReference type="InterPro" id="IPR011701">
    <property type="entry name" value="MFS"/>
</dbReference>
<evidence type="ECO:0000256" key="6">
    <source>
        <dbReference type="ARBA" id="ARBA00023136"/>
    </source>
</evidence>
<dbReference type="AlphaFoldDB" id="A0A2M9D0H3"/>
<feature type="region of interest" description="Disordered" evidence="7">
    <location>
        <begin position="397"/>
        <end position="426"/>
    </location>
</feature>
<gene>
    <name evidence="10" type="ORF">CLV28_0920</name>
</gene>
<organism evidence="10 11">
    <name type="scientific">Sediminihabitans luteus</name>
    <dbReference type="NCBI Taxonomy" id="1138585"/>
    <lineage>
        <taxon>Bacteria</taxon>
        <taxon>Bacillati</taxon>
        <taxon>Actinomycetota</taxon>
        <taxon>Actinomycetes</taxon>
        <taxon>Micrococcales</taxon>
        <taxon>Cellulomonadaceae</taxon>
        <taxon>Sediminihabitans</taxon>
    </lineage>
</organism>
<feature type="transmembrane region" description="Helical" evidence="8">
    <location>
        <begin position="45"/>
        <end position="69"/>
    </location>
</feature>
<dbReference type="InterPro" id="IPR036259">
    <property type="entry name" value="MFS_trans_sf"/>
</dbReference>
<evidence type="ECO:0000259" key="9">
    <source>
        <dbReference type="PROSITE" id="PS50850"/>
    </source>
</evidence>
<keyword evidence="3" id="KW-1003">Cell membrane</keyword>
<evidence type="ECO:0000313" key="10">
    <source>
        <dbReference type="EMBL" id="PJJ77694.1"/>
    </source>
</evidence>
<evidence type="ECO:0000256" key="2">
    <source>
        <dbReference type="ARBA" id="ARBA00022448"/>
    </source>
</evidence>
<dbReference type="PROSITE" id="PS00216">
    <property type="entry name" value="SUGAR_TRANSPORT_1"/>
    <property type="match status" value="1"/>
</dbReference>
<comment type="caution">
    <text evidence="10">The sequence shown here is derived from an EMBL/GenBank/DDBJ whole genome shotgun (WGS) entry which is preliminary data.</text>
</comment>
<dbReference type="PANTHER" id="PTHR23517">
    <property type="entry name" value="RESISTANCE PROTEIN MDTM, PUTATIVE-RELATED-RELATED"/>
    <property type="match status" value="1"/>
</dbReference>
<dbReference type="EMBL" id="PGFE01000001">
    <property type="protein sequence ID" value="PJJ77694.1"/>
    <property type="molecule type" value="Genomic_DNA"/>
</dbReference>
<dbReference type="Pfam" id="PF07690">
    <property type="entry name" value="MFS_1"/>
    <property type="match status" value="1"/>
</dbReference>
<evidence type="ECO:0000256" key="1">
    <source>
        <dbReference type="ARBA" id="ARBA00004651"/>
    </source>
</evidence>
<evidence type="ECO:0000256" key="5">
    <source>
        <dbReference type="ARBA" id="ARBA00022989"/>
    </source>
</evidence>
<dbReference type="OrthoDB" id="3285241at2"/>
<proteinExistence type="predicted"/>
<comment type="subcellular location">
    <subcellularLocation>
        <location evidence="1">Cell membrane</location>
        <topology evidence="1">Multi-pass membrane protein</topology>
    </subcellularLocation>
</comment>
<dbReference type="InterPro" id="IPR005829">
    <property type="entry name" value="Sugar_transporter_CS"/>
</dbReference>
<evidence type="ECO:0000256" key="8">
    <source>
        <dbReference type="SAM" id="Phobius"/>
    </source>
</evidence>
<dbReference type="SUPFAM" id="SSF103473">
    <property type="entry name" value="MFS general substrate transporter"/>
    <property type="match status" value="1"/>
</dbReference>
<dbReference type="PROSITE" id="PS51318">
    <property type="entry name" value="TAT"/>
    <property type="match status" value="1"/>
</dbReference>
<dbReference type="GO" id="GO:0005886">
    <property type="term" value="C:plasma membrane"/>
    <property type="evidence" value="ECO:0007669"/>
    <property type="project" value="UniProtKB-SubCell"/>
</dbReference>
<keyword evidence="5 8" id="KW-1133">Transmembrane helix</keyword>
<dbReference type="Gene3D" id="1.20.1250.20">
    <property type="entry name" value="MFS general substrate transporter like domains"/>
    <property type="match status" value="2"/>
</dbReference>
<feature type="transmembrane region" description="Helical" evidence="8">
    <location>
        <begin position="166"/>
        <end position="184"/>
    </location>
</feature>